<dbReference type="Proteomes" id="UP000265520">
    <property type="component" value="Unassembled WGS sequence"/>
</dbReference>
<comment type="caution">
    <text evidence="1">The sequence shown here is derived from an EMBL/GenBank/DDBJ whole genome shotgun (WGS) entry which is preliminary data.</text>
</comment>
<keyword evidence="2" id="KW-1185">Reference proteome</keyword>
<proteinExistence type="predicted"/>
<reference evidence="1 2" key="1">
    <citation type="journal article" date="2018" name="Front. Plant Sci.">
        <title>Red Clover (Trifolium pratense) and Zigzag Clover (T. medium) - A Picture of Genomic Similarities and Differences.</title>
        <authorList>
            <person name="Dluhosova J."/>
            <person name="Istvanek J."/>
            <person name="Nedelnik J."/>
            <person name="Repkova J."/>
        </authorList>
    </citation>
    <scope>NUCLEOTIDE SEQUENCE [LARGE SCALE GENOMIC DNA]</scope>
    <source>
        <strain evidence="2">cv. 10/8</strain>
        <tissue evidence="1">Leaf</tissue>
    </source>
</reference>
<protein>
    <submittedName>
        <fullName evidence="1">Uncharacterized protein</fullName>
    </submittedName>
</protein>
<evidence type="ECO:0000313" key="2">
    <source>
        <dbReference type="Proteomes" id="UP000265520"/>
    </source>
</evidence>
<feature type="non-terminal residue" evidence="1">
    <location>
        <position position="64"/>
    </location>
</feature>
<dbReference type="EMBL" id="LXQA010346529">
    <property type="protein sequence ID" value="MCI45627.1"/>
    <property type="molecule type" value="Genomic_DNA"/>
</dbReference>
<name>A0A392SB40_9FABA</name>
<organism evidence="1 2">
    <name type="scientific">Trifolium medium</name>
    <dbReference type="NCBI Taxonomy" id="97028"/>
    <lineage>
        <taxon>Eukaryota</taxon>
        <taxon>Viridiplantae</taxon>
        <taxon>Streptophyta</taxon>
        <taxon>Embryophyta</taxon>
        <taxon>Tracheophyta</taxon>
        <taxon>Spermatophyta</taxon>
        <taxon>Magnoliopsida</taxon>
        <taxon>eudicotyledons</taxon>
        <taxon>Gunneridae</taxon>
        <taxon>Pentapetalae</taxon>
        <taxon>rosids</taxon>
        <taxon>fabids</taxon>
        <taxon>Fabales</taxon>
        <taxon>Fabaceae</taxon>
        <taxon>Papilionoideae</taxon>
        <taxon>50 kb inversion clade</taxon>
        <taxon>NPAAA clade</taxon>
        <taxon>Hologalegina</taxon>
        <taxon>IRL clade</taxon>
        <taxon>Trifolieae</taxon>
        <taxon>Trifolium</taxon>
    </lineage>
</organism>
<evidence type="ECO:0000313" key="1">
    <source>
        <dbReference type="EMBL" id="MCI45627.1"/>
    </source>
</evidence>
<dbReference type="AlphaFoldDB" id="A0A392SB40"/>
<sequence>MGTNGNPVVRLYPPNLVKREKYRHEGLYFQADTHYFEGPDEGPTVGIQLAGGYISETQDLALKI</sequence>
<accession>A0A392SB40</accession>